<name>A0A3R8PAJ9_9CORY</name>
<proteinExistence type="predicted"/>
<sequence length="337" mass="34788">MLLARGRTQPARAVMMSWARWRHEAGSDAGGCAYCSAVGLCDAGGGSVMRIRSWGLPVVAGAAMTMASLVGVAAPAVAHPDAPAPAGGSEVVVFGDSYAANPDGWMNTLIKNGLPAPAYPRPTGCPQAPDNWPRRLAEQSGKTVSDYSCTAQTSAQARVKLDQAVADRAIGPDTRDVVAAVGFNDFGPFGAADGVNITDFAAVENHYVETMRGFVDAVRAVAPAARVTIVGTPAVGAVGGGVCVVNVIPGHPGGIPVPVENWEMATQRMQSRAAAETGAVFLDLRSRSAGHDTCTPVDGQRFVSGVVDTTSPAWHMWLHPTDAGSQFIAEQVAGEVV</sequence>
<dbReference type="Gene3D" id="3.40.50.1110">
    <property type="entry name" value="SGNH hydrolase"/>
    <property type="match status" value="1"/>
</dbReference>
<dbReference type="SUPFAM" id="SSF52266">
    <property type="entry name" value="SGNH hydrolase"/>
    <property type="match status" value="1"/>
</dbReference>
<dbReference type="InterPro" id="IPR036514">
    <property type="entry name" value="SGNH_hydro_sf"/>
</dbReference>
<reference evidence="2 3" key="1">
    <citation type="submission" date="2018-01" db="EMBL/GenBank/DDBJ databases">
        <title>Twenty Corynebacterium bovis Genomes.</title>
        <authorList>
            <person name="Gulvik C.A."/>
        </authorList>
    </citation>
    <scope>NUCLEOTIDE SEQUENCE [LARGE SCALE GENOMIC DNA]</scope>
    <source>
        <strain evidence="2 3">F6900</strain>
    </source>
</reference>
<feature type="domain" description="SGNH hydrolase-type esterase" evidence="1">
    <location>
        <begin position="93"/>
        <end position="326"/>
    </location>
</feature>
<organism evidence="2 3">
    <name type="scientific">Corynebacterium bovis</name>
    <dbReference type="NCBI Taxonomy" id="36808"/>
    <lineage>
        <taxon>Bacteria</taxon>
        <taxon>Bacillati</taxon>
        <taxon>Actinomycetota</taxon>
        <taxon>Actinomycetes</taxon>
        <taxon>Mycobacteriales</taxon>
        <taxon>Corynebacteriaceae</taxon>
        <taxon>Corynebacterium</taxon>
    </lineage>
</organism>
<gene>
    <name evidence="2" type="ORF">CXF48_09810</name>
</gene>
<accession>A0A3R8PAJ9</accession>
<protein>
    <submittedName>
        <fullName evidence="2">Esterase</fullName>
    </submittedName>
</protein>
<evidence type="ECO:0000313" key="3">
    <source>
        <dbReference type="Proteomes" id="UP000276526"/>
    </source>
</evidence>
<dbReference type="Proteomes" id="UP000276526">
    <property type="component" value="Unassembled WGS sequence"/>
</dbReference>
<comment type="caution">
    <text evidence="2">The sequence shown here is derived from an EMBL/GenBank/DDBJ whole genome shotgun (WGS) entry which is preliminary data.</text>
</comment>
<dbReference type="Pfam" id="PF13472">
    <property type="entry name" value="Lipase_GDSL_2"/>
    <property type="match status" value="1"/>
</dbReference>
<dbReference type="InterPro" id="IPR013830">
    <property type="entry name" value="SGNH_hydro"/>
</dbReference>
<evidence type="ECO:0000313" key="2">
    <source>
        <dbReference type="EMBL" id="RRO85737.1"/>
    </source>
</evidence>
<dbReference type="EMBL" id="PQNK01000018">
    <property type="protein sequence ID" value="RRO85737.1"/>
    <property type="molecule type" value="Genomic_DNA"/>
</dbReference>
<dbReference type="AlphaFoldDB" id="A0A3R8PAJ9"/>
<evidence type="ECO:0000259" key="1">
    <source>
        <dbReference type="Pfam" id="PF13472"/>
    </source>
</evidence>